<dbReference type="OrthoDB" id="2722656at2759"/>
<dbReference type="EMBL" id="KZ084104">
    <property type="protein sequence ID" value="OSD02675.1"/>
    <property type="molecule type" value="Genomic_DNA"/>
</dbReference>
<gene>
    <name evidence="1" type="ORF">PYCCODRAFT_332252</name>
</gene>
<protein>
    <submittedName>
        <fullName evidence="1">Uncharacterized protein</fullName>
    </submittedName>
</protein>
<evidence type="ECO:0000313" key="2">
    <source>
        <dbReference type="Proteomes" id="UP000193067"/>
    </source>
</evidence>
<sequence>MSTQGAVSVSSSSGYSADDWLAQDHDIQTPIFLRVEPGATMSAEPRWSIAWLVGGKEPSEEDMTAIRYVAALETPDCLIDLPESLRWACKGPMTRPLPDSSGAKLYTLAKMDRKARQEIVRLANTTFLTGTESSVSGGHGSRAWAMALLSAMVSANLLQEEAAQAFVQTSQRL</sequence>
<proteinExistence type="predicted"/>
<evidence type="ECO:0000313" key="1">
    <source>
        <dbReference type="EMBL" id="OSD02675.1"/>
    </source>
</evidence>
<dbReference type="Proteomes" id="UP000193067">
    <property type="component" value="Unassembled WGS sequence"/>
</dbReference>
<dbReference type="AlphaFoldDB" id="A0A1Y2INI1"/>
<keyword evidence="2" id="KW-1185">Reference proteome</keyword>
<name>A0A1Y2INI1_TRAC3</name>
<reference evidence="1 2" key="1">
    <citation type="journal article" date="2015" name="Biotechnol. Biofuels">
        <title>Enhanced degradation of softwood versus hardwood by the white-rot fungus Pycnoporus coccineus.</title>
        <authorList>
            <person name="Couturier M."/>
            <person name="Navarro D."/>
            <person name="Chevret D."/>
            <person name="Henrissat B."/>
            <person name="Piumi F."/>
            <person name="Ruiz-Duenas F.J."/>
            <person name="Martinez A.T."/>
            <person name="Grigoriev I.V."/>
            <person name="Riley R."/>
            <person name="Lipzen A."/>
            <person name="Berrin J.G."/>
            <person name="Master E.R."/>
            <person name="Rosso M.N."/>
        </authorList>
    </citation>
    <scope>NUCLEOTIDE SEQUENCE [LARGE SCALE GENOMIC DNA]</scope>
    <source>
        <strain evidence="1 2">BRFM310</strain>
    </source>
</reference>
<accession>A0A1Y2INI1</accession>
<organism evidence="1 2">
    <name type="scientific">Trametes coccinea (strain BRFM310)</name>
    <name type="common">Pycnoporus coccineus</name>
    <dbReference type="NCBI Taxonomy" id="1353009"/>
    <lineage>
        <taxon>Eukaryota</taxon>
        <taxon>Fungi</taxon>
        <taxon>Dikarya</taxon>
        <taxon>Basidiomycota</taxon>
        <taxon>Agaricomycotina</taxon>
        <taxon>Agaricomycetes</taxon>
        <taxon>Polyporales</taxon>
        <taxon>Polyporaceae</taxon>
        <taxon>Trametes</taxon>
    </lineage>
</organism>